<dbReference type="Proteomes" id="UP001596978">
    <property type="component" value="Unassembled WGS sequence"/>
</dbReference>
<sequence length="467" mass="52606">MRNLPIIALFILLTNIGIAQERSYTFSLEQAIEFALENNRSVINADRDIEAAKKQKWETTAIGLPQINGAVEYQNFLKQPVSLLPASAFDNRESTIQTVEDFFGLTRTGSPEPADGLIPVVFGAKQSINASATLSQLIFDGSYLVGLQSAKVFLEISENAKEKTDQEVRKAVIAAYGNVLLAEESVKISERNRVTLQKNLDETTKIFENGLGEEESVEQLTITLANVESVLNNAIRFREIAYNLLKITIGASISDKLQLNDNLESLVKENIVLGLLNTDEGIENNIDLKIAKNTERTRELQLKYEKSQALPSLSAFLNGGYQSFADKDFTFFNEGNRWFGSALIGINLNIPIFSSLQRSAKTQRARIAFEQAKTDFTETEQRLQLELEQLKSEYQFTVEQYETAKENLALAERIEKKNQTKFFEGIGSSFELRQAQTQLYTIQQEYLQAMVNVINKKTELETLLNTY</sequence>
<feature type="coiled-coil region" evidence="8">
    <location>
        <begin position="373"/>
        <end position="407"/>
    </location>
</feature>
<dbReference type="EMBL" id="JBHTJH010000017">
    <property type="protein sequence ID" value="MFD0862986.1"/>
    <property type="molecule type" value="Genomic_DNA"/>
</dbReference>
<evidence type="ECO:0000256" key="8">
    <source>
        <dbReference type="SAM" id="Coils"/>
    </source>
</evidence>
<keyword evidence="5" id="KW-0812">Transmembrane</keyword>
<dbReference type="InterPro" id="IPR051906">
    <property type="entry name" value="TolC-like"/>
</dbReference>
<gene>
    <name evidence="9" type="ORF">ACFQ1M_12295</name>
</gene>
<dbReference type="Gene3D" id="1.20.1600.10">
    <property type="entry name" value="Outer membrane efflux proteins (OEP)"/>
    <property type="match status" value="1"/>
</dbReference>
<evidence type="ECO:0000256" key="6">
    <source>
        <dbReference type="ARBA" id="ARBA00023136"/>
    </source>
</evidence>
<evidence type="ECO:0000313" key="9">
    <source>
        <dbReference type="EMBL" id="MFD0862986.1"/>
    </source>
</evidence>
<dbReference type="InterPro" id="IPR003423">
    <property type="entry name" value="OMP_efflux"/>
</dbReference>
<evidence type="ECO:0000256" key="3">
    <source>
        <dbReference type="ARBA" id="ARBA00022448"/>
    </source>
</evidence>
<protein>
    <submittedName>
        <fullName evidence="9">TolC family protein</fullName>
    </submittedName>
</protein>
<keyword evidence="6" id="KW-0472">Membrane</keyword>
<organism evidence="9 10">
    <name type="scientific">Sungkyunkwania multivorans</name>
    <dbReference type="NCBI Taxonomy" id="1173618"/>
    <lineage>
        <taxon>Bacteria</taxon>
        <taxon>Pseudomonadati</taxon>
        <taxon>Bacteroidota</taxon>
        <taxon>Flavobacteriia</taxon>
        <taxon>Flavobacteriales</taxon>
        <taxon>Flavobacteriaceae</taxon>
        <taxon>Sungkyunkwania</taxon>
    </lineage>
</organism>
<keyword evidence="3" id="KW-0813">Transport</keyword>
<reference evidence="10" key="1">
    <citation type="journal article" date="2019" name="Int. J. Syst. Evol. Microbiol.">
        <title>The Global Catalogue of Microorganisms (GCM) 10K type strain sequencing project: providing services to taxonomists for standard genome sequencing and annotation.</title>
        <authorList>
            <consortium name="The Broad Institute Genomics Platform"/>
            <consortium name="The Broad Institute Genome Sequencing Center for Infectious Disease"/>
            <person name="Wu L."/>
            <person name="Ma J."/>
        </authorList>
    </citation>
    <scope>NUCLEOTIDE SEQUENCE [LARGE SCALE GENOMIC DNA]</scope>
    <source>
        <strain evidence="10">CCUG 62952</strain>
    </source>
</reference>
<keyword evidence="4" id="KW-1134">Transmembrane beta strand</keyword>
<evidence type="ECO:0000256" key="2">
    <source>
        <dbReference type="ARBA" id="ARBA00007613"/>
    </source>
</evidence>
<evidence type="ECO:0000256" key="4">
    <source>
        <dbReference type="ARBA" id="ARBA00022452"/>
    </source>
</evidence>
<keyword evidence="7" id="KW-0998">Cell outer membrane</keyword>
<evidence type="ECO:0000256" key="1">
    <source>
        <dbReference type="ARBA" id="ARBA00004442"/>
    </source>
</evidence>
<keyword evidence="10" id="KW-1185">Reference proteome</keyword>
<accession>A0ABW3CYZ2</accession>
<dbReference type="SUPFAM" id="SSF56954">
    <property type="entry name" value="Outer membrane efflux proteins (OEP)"/>
    <property type="match status" value="1"/>
</dbReference>
<comment type="similarity">
    <text evidence="2">Belongs to the outer membrane factor (OMF) (TC 1.B.17) family.</text>
</comment>
<dbReference type="PANTHER" id="PTHR30026:SF20">
    <property type="entry name" value="OUTER MEMBRANE PROTEIN TOLC"/>
    <property type="match status" value="1"/>
</dbReference>
<dbReference type="RefSeq" id="WP_386408629.1">
    <property type="nucleotide sequence ID" value="NZ_JBHTJH010000017.1"/>
</dbReference>
<dbReference type="PANTHER" id="PTHR30026">
    <property type="entry name" value="OUTER MEMBRANE PROTEIN TOLC"/>
    <property type="match status" value="1"/>
</dbReference>
<evidence type="ECO:0000313" key="10">
    <source>
        <dbReference type="Proteomes" id="UP001596978"/>
    </source>
</evidence>
<name>A0ABW3CYZ2_9FLAO</name>
<comment type="subcellular location">
    <subcellularLocation>
        <location evidence="1">Cell outer membrane</location>
    </subcellularLocation>
</comment>
<dbReference type="Pfam" id="PF02321">
    <property type="entry name" value="OEP"/>
    <property type="match status" value="1"/>
</dbReference>
<comment type="caution">
    <text evidence="9">The sequence shown here is derived from an EMBL/GenBank/DDBJ whole genome shotgun (WGS) entry which is preliminary data.</text>
</comment>
<proteinExistence type="inferred from homology"/>
<evidence type="ECO:0000256" key="7">
    <source>
        <dbReference type="ARBA" id="ARBA00023237"/>
    </source>
</evidence>
<keyword evidence="8" id="KW-0175">Coiled coil</keyword>
<evidence type="ECO:0000256" key="5">
    <source>
        <dbReference type="ARBA" id="ARBA00022692"/>
    </source>
</evidence>